<dbReference type="InterPro" id="IPR038062">
    <property type="entry name" value="ScdA-like_N_sf"/>
</dbReference>
<organism evidence="2 3">
    <name type="scientific">Robertmurraya beringensis</name>
    <dbReference type="NCBI Taxonomy" id="641660"/>
    <lineage>
        <taxon>Bacteria</taxon>
        <taxon>Bacillati</taxon>
        <taxon>Bacillota</taxon>
        <taxon>Bacilli</taxon>
        <taxon>Bacillales</taxon>
        <taxon>Bacillaceae</taxon>
        <taxon>Robertmurraya</taxon>
    </lineage>
</organism>
<dbReference type="InterPro" id="IPR015077">
    <property type="entry name" value="DUF1858"/>
</dbReference>
<proteinExistence type="predicted"/>
<dbReference type="Gene3D" id="1.10.3910.10">
    <property type="entry name" value="SP0561-like"/>
    <property type="match status" value="1"/>
</dbReference>
<evidence type="ECO:0000259" key="1">
    <source>
        <dbReference type="Pfam" id="PF08984"/>
    </source>
</evidence>
<accession>A0ABV6KVM3</accession>
<dbReference type="SUPFAM" id="SSF140683">
    <property type="entry name" value="SP0561-like"/>
    <property type="match status" value="1"/>
</dbReference>
<dbReference type="EMBL" id="JBHLUU010000120">
    <property type="protein sequence ID" value="MFC0477344.1"/>
    <property type="molecule type" value="Genomic_DNA"/>
</dbReference>
<feature type="domain" description="DUF1858" evidence="1">
    <location>
        <begin position="5"/>
        <end position="63"/>
    </location>
</feature>
<protein>
    <submittedName>
        <fullName evidence="2">DUF1858 domain-containing protein</fullName>
    </submittedName>
</protein>
<evidence type="ECO:0000313" key="2">
    <source>
        <dbReference type="EMBL" id="MFC0477344.1"/>
    </source>
</evidence>
<dbReference type="RefSeq" id="WP_377058849.1">
    <property type="nucleotide sequence ID" value="NZ_JBHLUU010000120.1"/>
</dbReference>
<evidence type="ECO:0000313" key="3">
    <source>
        <dbReference type="Proteomes" id="UP001589738"/>
    </source>
</evidence>
<dbReference type="Pfam" id="PF08984">
    <property type="entry name" value="DUF1858"/>
    <property type="match status" value="1"/>
</dbReference>
<sequence>MSKTIHLNQTLYEISTQYPEVVSIMQSLGFENISKPTMLQSVGRVMTIPKGCRVKDIPLDTVITTFQSHGFEIKE</sequence>
<dbReference type="Proteomes" id="UP001589738">
    <property type="component" value="Unassembled WGS sequence"/>
</dbReference>
<comment type="caution">
    <text evidence="2">The sequence shown here is derived from an EMBL/GenBank/DDBJ whole genome shotgun (WGS) entry which is preliminary data.</text>
</comment>
<reference evidence="2 3" key="1">
    <citation type="submission" date="2024-09" db="EMBL/GenBank/DDBJ databases">
        <authorList>
            <person name="Sun Q."/>
            <person name="Mori K."/>
        </authorList>
    </citation>
    <scope>NUCLEOTIDE SEQUENCE [LARGE SCALE GENOMIC DNA]</scope>
    <source>
        <strain evidence="2 3">CGMCC 1.9126</strain>
    </source>
</reference>
<keyword evidence="3" id="KW-1185">Reference proteome</keyword>
<gene>
    <name evidence="2" type="ORF">ACFFHF_19290</name>
</gene>
<name>A0ABV6KVM3_9BACI</name>